<dbReference type="InterPro" id="IPR024590">
    <property type="entry name" value="HrpA_C"/>
</dbReference>
<name>A0A7L7Z0V4_9MICO</name>
<dbReference type="Pfam" id="PF11898">
    <property type="entry name" value="DUF3418"/>
    <property type="match status" value="1"/>
</dbReference>
<dbReference type="KEGG" id="czh:H9X71_12080"/>
<evidence type="ECO:0000313" key="4">
    <source>
        <dbReference type="Proteomes" id="UP000516660"/>
    </source>
</evidence>
<reference evidence="3 4" key="1">
    <citation type="submission" date="2020-08" db="EMBL/GenBank/DDBJ databases">
        <title>Description of Clavibacter zhangzhiyonge sp. nov., a phytopathogenic actinobacterium isolated from barley seeds, causing leaf brown spot and decline.</title>
        <authorList>
            <person name="Tian Q."/>
            <person name="Chuan J."/>
            <person name="Zhao W."/>
            <person name="Li X."/>
        </authorList>
    </citation>
    <scope>NUCLEOTIDE SEQUENCE [LARGE SCALE GENOMIC DNA]</scope>
    <source>
        <strain evidence="3 4">DM1</strain>
    </source>
</reference>
<evidence type="ECO:0000313" key="3">
    <source>
        <dbReference type="EMBL" id="QOD43322.1"/>
    </source>
</evidence>
<feature type="region of interest" description="Disordered" evidence="1">
    <location>
        <begin position="1"/>
        <end position="24"/>
    </location>
</feature>
<keyword evidence="4" id="KW-1185">Reference proteome</keyword>
<accession>A0A7L7Z0V4</accession>
<protein>
    <submittedName>
        <fullName evidence="3">DUF3418 domain-containing protein</fullName>
    </submittedName>
</protein>
<evidence type="ECO:0000256" key="1">
    <source>
        <dbReference type="SAM" id="MobiDB-lite"/>
    </source>
</evidence>
<proteinExistence type="predicted"/>
<dbReference type="AlphaFoldDB" id="A0A7L7Z0V4"/>
<sequence>MRIIDRPCPQAFAPSGRATPSDERLLEADGVRHRDARRVHVDGQPPRGRVELDRVGPPILRLQDQPKRAALAGHALQPRHEHAGEAGGVIPSAPHAPESLVHARWMLEELCLSLFAQHLPTAEPVSLQRIRKVLAG</sequence>
<feature type="domain" description="RNA helicase HrpA C-terminal" evidence="2">
    <location>
        <begin position="61"/>
        <end position="134"/>
    </location>
</feature>
<gene>
    <name evidence="3" type="ORF">H9X71_12080</name>
</gene>
<dbReference type="EMBL" id="CP061274">
    <property type="protein sequence ID" value="QOD43322.1"/>
    <property type="molecule type" value="Genomic_DNA"/>
</dbReference>
<organism evidence="3 4">
    <name type="scientific">Clavibacter zhangzhiyongii</name>
    <dbReference type="NCBI Taxonomy" id="2768071"/>
    <lineage>
        <taxon>Bacteria</taxon>
        <taxon>Bacillati</taxon>
        <taxon>Actinomycetota</taxon>
        <taxon>Actinomycetes</taxon>
        <taxon>Micrococcales</taxon>
        <taxon>Microbacteriaceae</taxon>
        <taxon>Clavibacter</taxon>
    </lineage>
</organism>
<dbReference type="Proteomes" id="UP000516660">
    <property type="component" value="Chromosome"/>
</dbReference>
<evidence type="ECO:0000259" key="2">
    <source>
        <dbReference type="Pfam" id="PF11898"/>
    </source>
</evidence>